<evidence type="ECO:0000313" key="9">
    <source>
        <dbReference type="Proteomes" id="UP001363010"/>
    </source>
</evidence>
<dbReference type="Pfam" id="PF04357">
    <property type="entry name" value="TamB"/>
    <property type="match status" value="1"/>
</dbReference>
<keyword evidence="3 6" id="KW-1133">Transmembrane helix</keyword>
<evidence type="ECO:0000256" key="4">
    <source>
        <dbReference type="ARBA" id="ARBA00023136"/>
    </source>
</evidence>
<feature type="region of interest" description="Disordered" evidence="5">
    <location>
        <begin position="992"/>
        <end position="1033"/>
    </location>
</feature>
<proteinExistence type="predicted"/>
<evidence type="ECO:0000256" key="3">
    <source>
        <dbReference type="ARBA" id="ARBA00022989"/>
    </source>
</evidence>
<keyword evidence="4 6" id="KW-0472">Membrane</keyword>
<feature type="domain" description="Translocation and assembly module TamB C-terminal" evidence="7">
    <location>
        <begin position="1012"/>
        <end position="1373"/>
    </location>
</feature>
<feature type="transmembrane region" description="Helical" evidence="6">
    <location>
        <begin position="34"/>
        <end position="56"/>
    </location>
</feature>
<comment type="subcellular location">
    <subcellularLocation>
        <location evidence="1">Membrane</location>
        <topology evidence="1">Single-pass membrane protein</topology>
    </subcellularLocation>
</comment>
<dbReference type="Proteomes" id="UP001363010">
    <property type="component" value="Unassembled WGS sequence"/>
</dbReference>
<evidence type="ECO:0000256" key="2">
    <source>
        <dbReference type="ARBA" id="ARBA00022692"/>
    </source>
</evidence>
<dbReference type="RefSeq" id="WP_340365721.1">
    <property type="nucleotide sequence ID" value="NZ_JBBKZV010000015.1"/>
</dbReference>
<evidence type="ECO:0000256" key="1">
    <source>
        <dbReference type="ARBA" id="ARBA00004167"/>
    </source>
</evidence>
<dbReference type="InterPro" id="IPR007452">
    <property type="entry name" value="TamB_C"/>
</dbReference>
<accession>A0ABU8W3T8</accession>
<gene>
    <name evidence="8" type="ORF">WKW80_22140</name>
</gene>
<sequence length="1374" mass="145231">MQDATPSPTPSAPSPPPSLAKPPRSRTRQALRGLAWLSGGLLALLLVLAAGAWWWIGSSESLAFTLAQAARYLPAGQTLETRGVSGSLRTGGHIGFLRWQSATLAVEVHEATIGWSLQPLLSRQLKLGEVHVERVLVERIGTPDDKPKEPLEQLALPIEIDLPFRIDTLRWSGPPPLEIDKLAGHYRYAADHHALQVDSIDIADGHYNGKLDLQGPAPMAIEVEVEGKVRAPLDKERSIDVLATASAKGTLAGRDARLAVEARLKPAEQDADTPMNAHLTANLAPWQPQPVVDARADLENVDLAGFWPQAPATLLSGEIVAGPDTTAGPDGWQGKVDLRNARPGPWDEGKLPVEQVEASANFDGTNWTVPQATIHAGGGRISAEGRWSPVPAPWQAKVTMEDVRPGQLHTQLAGAPIDGRASVEQRGEALLFDLALKAEGGAGAVGALEGLRLDRADAQGQWQNQVLDLRTLRIDALRARLDGKLQVRIAEQAANGNLKLAVPGGSAQVEGRVAPAQGAAELKASVDDATALQRWIEQLPGLADAFAGNVLTGNARLDARWQGGWQAIQRRLQDVQQPASRGAEPSLQATLSAPQLDIKRLPPGSGATKAAREVPAAQAIETAQTVQLRNLRAEFDGSIAQAKLSLRGEAGIGTRTITLDTLANGGLQRANQWQAALDSLKLQVQDRAKPGPWTLELARTVKATLRTGGGKLDLEASAAGVTVRGPVPGTVRIDWQPVHFLQLGEPPKRVYRLQSQGKLQGFPMAWAQALGPGTLSDLGVSGDLVFDGDWYINAGDTLHAHARIARQSGDIRVQAGEAALVRRIRSTGTGTASEITSDVATASGAGTPAGLRKAELTFDAQGDAIKTNLTWDSERAGQINAEASTRVQQREGGWLWADDAPLAGRVTARLPNLGVWSMLAPPGWRIAGTLDADATLSGSRAAPRWNGTLGADKLALRAQVEGLDLRDGRLRAALNGDRLELTEFTLQGGAASSARIPGQSGNISTASSEAAKSGGTVSVTGTASWGAATQPGSGIRMNMEGQLRELRLLVRTDRQVTLSGNVQARLEAGAITVRGDLKTDRAVIILPDETAPSLGSDVFVHSAAKDRETEAAALAARPKAAASDDDTLPVAAQTAKPPDIAVNFDLGKDFAVQGRGITTRLEGKLAIRSAGMGTPPRITGEVRTVRGRYRAYGQQLDVETGIASFSGPFDNPGLDILAIRPNISQRAGVHITGTAQSPRVKLYSEPALTDAETLSWVMLGRASATTGGEAVVMQQAALALLGKLGGNSAGGNFASRFGLDEIGFKGPSSGGDLNASAITVGKRLSKDFYVTYERSLSGTMGTLYIFYDLTQRLTLRGQAGEHNGGDLIYTVKFN</sequence>
<feature type="region of interest" description="Disordered" evidence="5">
    <location>
        <begin position="1"/>
        <end position="25"/>
    </location>
</feature>
<evidence type="ECO:0000313" key="8">
    <source>
        <dbReference type="EMBL" id="MEJ8824705.1"/>
    </source>
</evidence>
<dbReference type="PANTHER" id="PTHR36985:SF1">
    <property type="entry name" value="TRANSLOCATION AND ASSEMBLY MODULE SUBUNIT TAMB"/>
    <property type="match status" value="1"/>
</dbReference>
<evidence type="ECO:0000256" key="6">
    <source>
        <dbReference type="SAM" id="Phobius"/>
    </source>
</evidence>
<reference evidence="8 9" key="1">
    <citation type="submission" date="2024-03" db="EMBL/GenBank/DDBJ databases">
        <title>Novel species of the genus Variovorax.</title>
        <authorList>
            <person name="Liu Q."/>
            <person name="Xin Y.-H."/>
        </authorList>
    </citation>
    <scope>NUCLEOTIDE SEQUENCE [LARGE SCALE GENOMIC DNA]</scope>
    <source>
        <strain evidence="8 9">KACC 18501</strain>
    </source>
</reference>
<name>A0ABU8W3T8_9BURK</name>
<evidence type="ECO:0000256" key="5">
    <source>
        <dbReference type="SAM" id="MobiDB-lite"/>
    </source>
</evidence>
<protein>
    <submittedName>
        <fullName evidence="8">Translocation/assembly module TamB domain-containing protein</fullName>
    </submittedName>
</protein>
<comment type="caution">
    <text evidence="8">The sequence shown here is derived from an EMBL/GenBank/DDBJ whole genome shotgun (WGS) entry which is preliminary data.</text>
</comment>
<feature type="compositionally biased region" description="Polar residues" evidence="5">
    <location>
        <begin position="999"/>
        <end position="1023"/>
    </location>
</feature>
<feature type="compositionally biased region" description="Pro residues" evidence="5">
    <location>
        <begin position="7"/>
        <end position="20"/>
    </location>
</feature>
<organism evidence="8 9">
    <name type="scientific">Variovorax humicola</name>
    <dbReference type="NCBI Taxonomy" id="1769758"/>
    <lineage>
        <taxon>Bacteria</taxon>
        <taxon>Pseudomonadati</taxon>
        <taxon>Pseudomonadota</taxon>
        <taxon>Betaproteobacteria</taxon>
        <taxon>Burkholderiales</taxon>
        <taxon>Comamonadaceae</taxon>
        <taxon>Variovorax</taxon>
    </lineage>
</organism>
<keyword evidence="2 6" id="KW-0812">Transmembrane</keyword>
<dbReference type="EMBL" id="JBBKZV010000015">
    <property type="protein sequence ID" value="MEJ8824705.1"/>
    <property type="molecule type" value="Genomic_DNA"/>
</dbReference>
<dbReference type="PANTHER" id="PTHR36985">
    <property type="entry name" value="TRANSLOCATION AND ASSEMBLY MODULE SUBUNIT TAMB"/>
    <property type="match status" value="1"/>
</dbReference>
<evidence type="ECO:0000259" key="7">
    <source>
        <dbReference type="Pfam" id="PF04357"/>
    </source>
</evidence>
<keyword evidence="9" id="KW-1185">Reference proteome</keyword>